<gene>
    <name evidence="2" type="ORF">IAB44_03260</name>
</gene>
<dbReference type="PROSITE" id="PS01276">
    <property type="entry name" value="PEPTIDASE_U32"/>
    <property type="match status" value="1"/>
</dbReference>
<dbReference type="InterPro" id="IPR001539">
    <property type="entry name" value="Peptidase_U32"/>
</dbReference>
<sequence length="786" mass="88263">MMTELLAPAGSFESLRAALLAGADAVYVGGGRFGARAYAQNFGQEELMEAIDLCHLKGKHLYLTVNTLLKERELAGELYDYIAPLYERGLDAVLVQDFGVFRFLKREFPELPLHGSTQMTVHSSMGARFLQEAGASRVVVARELSLEEIRGIRRETSLEIEAFVHGALCYSFSGQCLLSSMIGGRSGNRGRCAQPCRLPYTLIKGERTVLREKYLLSPRDICTLSILPEIIEAGVCSLKIEGRMKNPEYAALTVGIYRKYVDRFLQNGKENWTVEEQDIRDLMDLYNRGGFSTGYYKTRNGREMMSLDCPSHYGTAGAKVQGTEKGKTVLTALEDLNGQDVLEGGYTLGAPVKKGRIFSMRMQEGCRKGQVLRRTKNAALLAELSAFLKNRPEKEKINGKLIISLQKPAILMVENALCQAEARGEMAQPAKNQGLTEDALRKQMEKTGNTPFVFEKLDISVEKGCFLPIQSLNELRRQALDELKRRTLERFFRVLPSREPAKEGGGGGVKEKRDFSFSLTALVQTEEQLAAVLSQEKIGRVYLDGLEGMYRGEKAARYRERCRLCGKEAWAVLPAIFRLETRKTWDREQTARVLASYDGILIRNIEEFFYLREAGVSSERMMGDGSIYLYNRETRAFWQELGLRRFTVSPELNTGEIADVGCEDSELVVYGRTALMTSAQCVKKTAGLCDRHPEVLYLKDRKGARFPVKTSCGFCYNTIYNGVPLVLLDCEEEIRRVRPMSLRLSFTTESGEETAAAVRLFAGMTEGFRLSFPGSFTRGHFKRGIE</sequence>
<name>A0A9D1JIW8_9FIRM</name>
<accession>A0A9D1JIW8</accession>
<organism evidence="2 3">
    <name type="scientific">Candidatus Limivivens intestinipullorum</name>
    <dbReference type="NCBI Taxonomy" id="2840858"/>
    <lineage>
        <taxon>Bacteria</taxon>
        <taxon>Bacillati</taxon>
        <taxon>Bacillota</taxon>
        <taxon>Clostridia</taxon>
        <taxon>Lachnospirales</taxon>
        <taxon>Lachnospiraceae</taxon>
        <taxon>Lachnospiraceae incertae sedis</taxon>
        <taxon>Candidatus Limivivens</taxon>
    </lineage>
</organism>
<dbReference type="EMBL" id="DVIQ01000019">
    <property type="protein sequence ID" value="HIS30556.1"/>
    <property type="molecule type" value="Genomic_DNA"/>
</dbReference>
<comment type="caution">
    <text evidence="2">The sequence shown here is derived from an EMBL/GenBank/DDBJ whole genome shotgun (WGS) entry which is preliminary data.</text>
</comment>
<protein>
    <submittedName>
        <fullName evidence="2">U32 family peptidase</fullName>
    </submittedName>
</protein>
<dbReference type="PANTHER" id="PTHR30217">
    <property type="entry name" value="PEPTIDASE U32 FAMILY"/>
    <property type="match status" value="1"/>
</dbReference>
<dbReference type="Pfam" id="PF12392">
    <property type="entry name" value="DUF3656"/>
    <property type="match status" value="1"/>
</dbReference>
<dbReference type="AlphaFoldDB" id="A0A9D1JIW8"/>
<evidence type="ECO:0000313" key="3">
    <source>
        <dbReference type="Proteomes" id="UP000823935"/>
    </source>
</evidence>
<evidence type="ECO:0000259" key="1">
    <source>
        <dbReference type="Pfam" id="PF12392"/>
    </source>
</evidence>
<reference evidence="2" key="1">
    <citation type="submission" date="2020-10" db="EMBL/GenBank/DDBJ databases">
        <authorList>
            <person name="Gilroy R."/>
        </authorList>
    </citation>
    <scope>NUCLEOTIDE SEQUENCE</scope>
    <source>
        <strain evidence="2">CHK190-19873</strain>
    </source>
</reference>
<reference evidence="2" key="2">
    <citation type="journal article" date="2021" name="PeerJ">
        <title>Extensive microbial diversity within the chicken gut microbiome revealed by metagenomics and culture.</title>
        <authorList>
            <person name="Gilroy R."/>
            <person name="Ravi A."/>
            <person name="Getino M."/>
            <person name="Pursley I."/>
            <person name="Horton D.L."/>
            <person name="Alikhan N.F."/>
            <person name="Baker D."/>
            <person name="Gharbi K."/>
            <person name="Hall N."/>
            <person name="Watson M."/>
            <person name="Adriaenssens E.M."/>
            <person name="Foster-Nyarko E."/>
            <person name="Jarju S."/>
            <person name="Secka A."/>
            <person name="Antonio M."/>
            <person name="Oren A."/>
            <person name="Chaudhuri R.R."/>
            <person name="La Ragione R."/>
            <person name="Hildebrand F."/>
            <person name="Pallen M.J."/>
        </authorList>
    </citation>
    <scope>NUCLEOTIDE SEQUENCE</scope>
    <source>
        <strain evidence="2">CHK190-19873</strain>
    </source>
</reference>
<dbReference type="PANTHER" id="PTHR30217:SF10">
    <property type="entry name" value="23S RRNA 5-HYDROXYCYTIDINE C2501 SYNTHASE"/>
    <property type="match status" value="1"/>
</dbReference>
<proteinExistence type="predicted"/>
<dbReference type="InterPro" id="IPR020988">
    <property type="entry name" value="Pept_U32_collagenase"/>
</dbReference>
<dbReference type="Pfam" id="PF01136">
    <property type="entry name" value="Peptidase_U32"/>
    <property type="match status" value="1"/>
</dbReference>
<dbReference type="InterPro" id="IPR051454">
    <property type="entry name" value="RNA/ubiquinone_mod_enzymes"/>
</dbReference>
<evidence type="ECO:0000313" key="2">
    <source>
        <dbReference type="EMBL" id="HIS30556.1"/>
    </source>
</evidence>
<dbReference type="Proteomes" id="UP000823935">
    <property type="component" value="Unassembled WGS sequence"/>
</dbReference>
<feature type="domain" description="Peptidase U32 collagenase" evidence="1">
    <location>
        <begin position="374"/>
        <end position="485"/>
    </location>
</feature>